<feature type="signal peptide" evidence="6">
    <location>
        <begin position="1"/>
        <end position="26"/>
    </location>
</feature>
<dbReference type="Proteomes" id="UP000289738">
    <property type="component" value="Chromosome B01"/>
</dbReference>
<dbReference type="InterPro" id="IPR034161">
    <property type="entry name" value="Pepsin-like_plant"/>
</dbReference>
<evidence type="ECO:0000256" key="1">
    <source>
        <dbReference type="ARBA" id="ARBA00007447"/>
    </source>
</evidence>
<dbReference type="EMBL" id="SDMP01000011">
    <property type="protein sequence ID" value="RYR28131.1"/>
    <property type="molecule type" value="Genomic_DNA"/>
</dbReference>
<evidence type="ECO:0000259" key="7">
    <source>
        <dbReference type="PROSITE" id="PS51767"/>
    </source>
</evidence>
<dbReference type="InterPro" id="IPR051708">
    <property type="entry name" value="Plant_Aspart_Prot_A1"/>
</dbReference>
<organism evidence="8 9">
    <name type="scientific">Arachis hypogaea</name>
    <name type="common">Peanut</name>
    <dbReference type="NCBI Taxonomy" id="3818"/>
    <lineage>
        <taxon>Eukaryota</taxon>
        <taxon>Viridiplantae</taxon>
        <taxon>Streptophyta</taxon>
        <taxon>Embryophyta</taxon>
        <taxon>Tracheophyta</taxon>
        <taxon>Spermatophyta</taxon>
        <taxon>Magnoliopsida</taxon>
        <taxon>eudicotyledons</taxon>
        <taxon>Gunneridae</taxon>
        <taxon>Pentapetalae</taxon>
        <taxon>rosids</taxon>
        <taxon>fabids</taxon>
        <taxon>Fabales</taxon>
        <taxon>Fabaceae</taxon>
        <taxon>Papilionoideae</taxon>
        <taxon>50 kb inversion clade</taxon>
        <taxon>dalbergioids sensu lato</taxon>
        <taxon>Dalbergieae</taxon>
        <taxon>Pterocarpus clade</taxon>
        <taxon>Arachis</taxon>
    </lineage>
</organism>
<name>A0A445ANX3_ARAHY</name>
<dbReference type="PANTHER" id="PTHR47967:SF91">
    <property type="entry name" value="PEPTIDASE A1 DOMAIN-CONTAINING PROTEIN"/>
    <property type="match status" value="1"/>
</dbReference>
<accession>A0A445ANX3</accession>
<dbReference type="CDD" id="cd05476">
    <property type="entry name" value="pepsin_A_like_plant"/>
    <property type="match status" value="1"/>
</dbReference>
<dbReference type="InterPro" id="IPR032861">
    <property type="entry name" value="TAXi_N"/>
</dbReference>
<dbReference type="InterPro" id="IPR032799">
    <property type="entry name" value="TAXi_C"/>
</dbReference>
<keyword evidence="5" id="KW-0325">Glycoprotein</keyword>
<feature type="domain" description="Peptidase A1" evidence="7">
    <location>
        <begin position="110"/>
        <end position="461"/>
    </location>
</feature>
<evidence type="ECO:0000256" key="4">
    <source>
        <dbReference type="ARBA" id="ARBA00022801"/>
    </source>
</evidence>
<keyword evidence="2" id="KW-0645">Protease</keyword>
<keyword evidence="6" id="KW-0732">Signal</keyword>
<evidence type="ECO:0000256" key="6">
    <source>
        <dbReference type="SAM" id="SignalP"/>
    </source>
</evidence>
<dbReference type="GO" id="GO:0006508">
    <property type="term" value="P:proteolysis"/>
    <property type="evidence" value="ECO:0007669"/>
    <property type="project" value="UniProtKB-KW"/>
</dbReference>
<dbReference type="GO" id="GO:0005576">
    <property type="term" value="C:extracellular region"/>
    <property type="evidence" value="ECO:0007669"/>
    <property type="project" value="TreeGrafter"/>
</dbReference>
<dbReference type="OrthoDB" id="2747330at2759"/>
<comment type="similarity">
    <text evidence="1">Belongs to the peptidase A1 family.</text>
</comment>
<gene>
    <name evidence="8" type="ORF">Ahy_B01g052243</name>
</gene>
<evidence type="ECO:0000313" key="9">
    <source>
        <dbReference type="Proteomes" id="UP000289738"/>
    </source>
</evidence>
<protein>
    <recommendedName>
        <fullName evidence="7">Peptidase A1 domain-containing protein</fullName>
    </recommendedName>
</protein>
<dbReference type="GO" id="GO:0004190">
    <property type="term" value="F:aspartic-type endopeptidase activity"/>
    <property type="evidence" value="ECO:0007669"/>
    <property type="project" value="UniProtKB-KW"/>
</dbReference>
<evidence type="ECO:0000256" key="2">
    <source>
        <dbReference type="ARBA" id="ARBA00022670"/>
    </source>
</evidence>
<keyword evidence="4" id="KW-0378">Hydrolase</keyword>
<dbReference type="InterPro" id="IPR033121">
    <property type="entry name" value="PEPTIDASE_A1"/>
</dbReference>
<evidence type="ECO:0000313" key="8">
    <source>
        <dbReference type="EMBL" id="RYR28131.1"/>
    </source>
</evidence>
<comment type="caution">
    <text evidence="8">The sequence shown here is derived from an EMBL/GenBank/DDBJ whole genome shotgun (WGS) entry which is preliminary data.</text>
</comment>
<dbReference type="STRING" id="3818.A0A445ANX3"/>
<dbReference type="PANTHER" id="PTHR47967">
    <property type="entry name" value="OS07G0603500 PROTEIN-RELATED"/>
    <property type="match status" value="1"/>
</dbReference>
<dbReference type="SMR" id="A0A445ANX3"/>
<dbReference type="Gramene" id="arahy.Tifrunner.gnm2.ann2.Ah11g082300.1">
    <property type="protein sequence ID" value="arahy.Tifrunner.gnm2.ann2.Ah11g082300.1-CDS"/>
    <property type="gene ID" value="arahy.Tifrunner.gnm2.ann2.Ah11g082300"/>
</dbReference>
<dbReference type="InterPro" id="IPR021109">
    <property type="entry name" value="Peptidase_aspartic_dom_sf"/>
</dbReference>
<feature type="chain" id="PRO_5019320055" description="Peptidase A1 domain-containing protein" evidence="6">
    <location>
        <begin position="27"/>
        <end position="473"/>
    </location>
</feature>
<dbReference type="PROSITE" id="PS51767">
    <property type="entry name" value="PEPTIDASE_A1"/>
    <property type="match status" value="1"/>
</dbReference>
<dbReference type="SUPFAM" id="SSF50630">
    <property type="entry name" value="Acid proteases"/>
    <property type="match status" value="1"/>
</dbReference>
<evidence type="ECO:0000256" key="5">
    <source>
        <dbReference type="ARBA" id="ARBA00023180"/>
    </source>
</evidence>
<dbReference type="AlphaFoldDB" id="A0A445ANX3"/>
<keyword evidence="3" id="KW-0064">Aspartyl protease</keyword>
<evidence type="ECO:0000256" key="3">
    <source>
        <dbReference type="ARBA" id="ARBA00022750"/>
    </source>
</evidence>
<dbReference type="Pfam" id="PF14541">
    <property type="entry name" value="TAXi_C"/>
    <property type="match status" value="1"/>
</dbReference>
<dbReference type="Pfam" id="PF14543">
    <property type="entry name" value="TAXi_N"/>
    <property type="match status" value="1"/>
</dbReference>
<dbReference type="Gene3D" id="2.40.70.10">
    <property type="entry name" value="Acid Proteases"/>
    <property type="match status" value="2"/>
</dbReference>
<proteinExistence type="inferred from homology"/>
<reference evidence="8 9" key="1">
    <citation type="submission" date="2019-01" db="EMBL/GenBank/DDBJ databases">
        <title>Sequencing of cultivated peanut Arachis hypogaea provides insights into genome evolution and oil improvement.</title>
        <authorList>
            <person name="Chen X."/>
        </authorList>
    </citation>
    <scope>NUCLEOTIDE SEQUENCE [LARGE SCALE GENOMIC DNA]</scope>
    <source>
        <strain evidence="9">cv. Fuhuasheng</strain>
        <tissue evidence="8">Leaves</tissue>
    </source>
</reference>
<keyword evidence="9" id="KW-1185">Reference proteome</keyword>
<sequence length="473" mass="52695">MASTTILLLPLLFLLCSTLNLTPTKSHKSYSYINSINNNDGFSISLIHKDSPLSPLYNHSSSSLKGRGPMACLNMPTRLVGSSRLSQHLMNGDPPSSDVSAQVVYDRCQYIASFYIGTPPQQVYAFIDTASDITWTNARTAFHSSMSRTYRSLRCNDNTCKLLEKRTCNNKNDDEACTYKLEYEEGPSTYGVLSKDKFWFDADGPSGQHNSPRDVGVLSFGLNHDVSPVDFNGLDIHGSLGLSRDPPFSLIHQLGIKRFSHCFVRRSSGGSSSLHFGSKAVIHPEDATPLVQLPSNEVQLYYVDLEGISVGNTRVNIPPAIFKRTSDRRGGFLIDSASRYTMLRSDAYDAFLNLVKQMVTNVHVVPYPPEEQDKTIYKKEFCFTSTNSTERELLPRVTLHFAGGVDLQLINDVVYIEYVEPLWCLGILRSDSKDDVSFLGNIQMMNLNIGFDLENNKVSFTNTVCAASGYNDM</sequence>